<dbReference type="RefSeq" id="WP_168149963.1">
    <property type="nucleotide sequence ID" value="NZ_JAAVXB010000018.1"/>
</dbReference>
<dbReference type="SUPFAM" id="SSF46689">
    <property type="entry name" value="Homeodomain-like"/>
    <property type="match status" value="1"/>
</dbReference>
<dbReference type="Gene3D" id="1.10.10.10">
    <property type="entry name" value="Winged helix-like DNA-binding domain superfamily/Winged helix DNA-binding domain"/>
    <property type="match status" value="1"/>
</dbReference>
<dbReference type="Pfam" id="PF04255">
    <property type="entry name" value="DUF433"/>
    <property type="match status" value="1"/>
</dbReference>
<keyword evidence="3" id="KW-1185">Reference proteome</keyword>
<evidence type="ECO:0000313" key="3">
    <source>
        <dbReference type="Proteomes" id="UP000653472"/>
    </source>
</evidence>
<dbReference type="InterPro" id="IPR036388">
    <property type="entry name" value="WH-like_DNA-bd_sf"/>
</dbReference>
<sequence length="269" mass="29672">MRGAAKARRLTRKVLLHSHITAAEQHCSITMPPNPPVFACDMAKSDIRNQPAYTLAEAARYLKVAPATLRAWFVGRSYPVGDGQGHFRPLIKPAKTPPPTLSFWNLIEAHVLRSLRTDHGVSMDALRRAIEYAQKKLGNDHLLLSPELRTDAGKLLLAHYGDLIELSASGQIAMRRTFNEHLARVEWDGWKFPVRLYPYISSGVAIADKRPVAIAANIAFGRPVLARGGITTAAIAERIDAGESMADLAEDYDLSAEEIEEAVLYERAA</sequence>
<gene>
    <name evidence="2" type="ORF">G7Y82_20285</name>
</gene>
<name>A0A970B862_9GAMM</name>
<feature type="domain" description="Putative antitoxin VapB45-like DNA-binding HTH" evidence="1">
    <location>
        <begin position="51"/>
        <end position="130"/>
    </location>
</feature>
<dbReference type="Pfam" id="PF21321">
    <property type="entry name" value="HTH_66"/>
    <property type="match status" value="1"/>
</dbReference>
<proteinExistence type="predicted"/>
<dbReference type="EMBL" id="JAAVXB010000018">
    <property type="protein sequence ID" value="NKF24653.1"/>
    <property type="molecule type" value="Genomic_DNA"/>
</dbReference>
<comment type="caution">
    <text evidence="2">The sequence shown here is derived from an EMBL/GenBank/DDBJ whole genome shotgun (WGS) entry which is preliminary data.</text>
</comment>
<evidence type="ECO:0000259" key="1">
    <source>
        <dbReference type="Pfam" id="PF21321"/>
    </source>
</evidence>
<organism evidence="2 3">
    <name type="scientific">Solimonas marina</name>
    <dbReference type="NCBI Taxonomy" id="2714601"/>
    <lineage>
        <taxon>Bacteria</taxon>
        <taxon>Pseudomonadati</taxon>
        <taxon>Pseudomonadota</taxon>
        <taxon>Gammaproteobacteria</taxon>
        <taxon>Nevskiales</taxon>
        <taxon>Nevskiaceae</taxon>
        <taxon>Solimonas</taxon>
    </lineage>
</organism>
<protein>
    <submittedName>
        <fullName evidence="2">DUF433 domain-containing protein</fullName>
    </submittedName>
</protein>
<dbReference type="Proteomes" id="UP000653472">
    <property type="component" value="Unassembled WGS sequence"/>
</dbReference>
<dbReference type="InterPro" id="IPR048708">
    <property type="entry name" value="VapB45-like_HTH"/>
</dbReference>
<dbReference type="InterPro" id="IPR007367">
    <property type="entry name" value="DUF433"/>
</dbReference>
<evidence type="ECO:0000313" key="2">
    <source>
        <dbReference type="EMBL" id="NKF24653.1"/>
    </source>
</evidence>
<dbReference type="InterPro" id="IPR009057">
    <property type="entry name" value="Homeodomain-like_sf"/>
</dbReference>
<accession>A0A970B862</accession>
<dbReference type="AlphaFoldDB" id="A0A970B862"/>
<reference evidence="2" key="1">
    <citation type="submission" date="2020-03" db="EMBL/GenBank/DDBJ databases">
        <title>Solimonas marina sp. nov., isolated from deep seawater of the Pacific Ocean.</title>
        <authorList>
            <person name="Liu X."/>
            <person name="Lai Q."/>
            <person name="Sun F."/>
            <person name="Gai Y."/>
            <person name="Li G."/>
            <person name="Shao Z."/>
        </authorList>
    </citation>
    <scope>NUCLEOTIDE SEQUENCE</scope>
    <source>
        <strain evidence="2">C16B3</strain>
    </source>
</reference>